<feature type="compositionally biased region" description="Basic and acidic residues" evidence="1">
    <location>
        <begin position="468"/>
        <end position="488"/>
    </location>
</feature>
<feature type="region of interest" description="Disordered" evidence="1">
    <location>
        <begin position="1"/>
        <end position="70"/>
    </location>
</feature>
<organism evidence="2">
    <name type="scientific">Cyprideis torosa</name>
    <dbReference type="NCBI Taxonomy" id="163714"/>
    <lineage>
        <taxon>Eukaryota</taxon>
        <taxon>Metazoa</taxon>
        <taxon>Ecdysozoa</taxon>
        <taxon>Arthropoda</taxon>
        <taxon>Crustacea</taxon>
        <taxon>Oligostraca</taxon>
        <taxon>Ostracoda</taxon>
        <taxon>Podocopa</taxon>
        <taxon>Podocopida</taxon>
        <taxon>Cytherocopina</taxon>
        <taxon>Cytheroidea</taxon>
        <taxon>Cytherideidae</taxon>
        <taxon>Cyprideis</taxon>
    </lineage>
</organism>
<dbReference type="EMBL" id="OB675643">
    <property type="protein sequence ID" value="CAD7235943.1"/>
    <property type="molecule type" value="Genomic_DNA"/>
</dbReference>
<feature type="compositionally biased region" description="Polar residues" evidence="1">
    <location>
        <begin position="41"/>
        <end position="50"/>
    </location>
</feature>
<feature type="region of interest" description="Disordered" evidence="1">
    <location>
        <begin position="399"/>
        <end position="488"/>
    </location>
</feature>
<name>A0A7R8ZXZ9_9CRUS</name>
<protein>
    <submittedName>
        <fullName evidence="2">Uncharacterized protein</fullName>
    </submittedName>
</protein>
<reference evidence="2" key="1">
    <citation type="submission" date="2020-11" db="EMBL/GenBank/DDBJ databases">
        <authorList>
            <person name="Tran Van P."/>
        </authorList>
    </citation>
    <scope>NUCLEOTIDE SEQUENCE</scope>
</reference>
<feature type="region of interest" description="Disordered" evidence="1">
    <location>
        <begin position="84"/>
        <end position="183"/>
    </location>
</feature>
<feature type="compositionally biased region" description="Pro residues" evidence="1">
    <location>
        <begin position="114"/>
        <end position="125"/>
    </location>
</feature>
<sequence length="488" mass="52345">MTPSSPLENGKPEGMKLSGHSGGRKYGRSVTVLGTPGGPQVNFTTTQSDSGVPLHQSGSADEESKRRKAREEIISRLTKRASILGDDDRRFARSSLIRPRSTYLLSSMGSDNDPLPPTSPQPSAAPPGKVTISLRVRREPQSAYGRSLLQTPAGVGGSESGGGPSSISPGRTTDNIRSSMSPTLLNLIRSTEALYNSEAANKEARRGTLVAHEDEDDGPHNTSRGERSGSGTPRNSPGPPSGETEPLVNRMKKEGKLKGGHRLSEEKEVARKPRIGRPPAGTDVPVNDVQRRCPPATSELEESLDNDLNAKIEERKLSDGSRSGSSGPPSRKSSAGSRIPRRLSNDSSADDGPHLPSRSPQISPISNPYAMSALQELENEESVSERIRRKSYYSRFNSEVGLGTPVSSIRRRPSHKLSGSAVGLDGSDGGGLGGLPQRRTSPGFWRDSPTTELLGNDVRSTSVSPLFHSERHSSSRTPEADPRRILRR</sequence>
<accession>A0A7R8ZXZ9</accession>
<feature type="compositionally biased region" description="Basic and acidic residues" evidence="1">
    <location>
        <begin position="308"/>
        <end position="319"/>
    </location>
</feature>
<evidence type="ECO:0000256" key="1">
    <source>
        <dbReference type="SAM" id="MobiDB-lite"/>
    </source>
</evidence>
<proteinExistence type="predicted"/>
<feature type="compositionally biased region" description="Basic and acidic residues" evidence="1">
    <location>
        <begin position="251"/>
        <end position="271"/>
    </location>
</feature>
<feature type="compositionally biased region" description="Polar residues" evidence="1">
    <location>
        <begin position="171"/>
        <end position="183"/>
    </location>
</feature>
<feature type="compositionally biased region" description="Polar residues" evidence="1">
    <location>
        <begin position="448"/>
        <end position="464"/>
    </location>
</feature>
<evidence type="ECO:0000313" key="2">
    <source>
        <dbReference type="EMBL" id="CAD7235943.1"/>
    </source>
</evidence>
<dbReference type="AlphaFoldDB" id="A0A7R8ZXZ9"/>
<feature type="region of interest" description="Disordered" evidence="1">
    <location>
        <begin position="198"/>
        <end position="371"/>
    </location>
</feature>
<feature type="compositionally biased region" description="Gly residues" evidence="1">
    <location>
        <begin position="154"/>
        <end position="164"/>
    </location>
</feature>
<gene>
    <name evidence="2" type="ORF">CTOB1V02_LOCUS13758</name>
</gene>
<feature type="compositionally biased region" description="Low complexity" evidence="1">
    <location>
        <begin position="320"/>
        <end position="338"/>
    </location>
</feature>